<name>A0A1T5DP69_9BACT</name>
<feature type="transmembrane region" description="Helical" evidence="5">
    <location>
        <begin position="29"/>
        <end position="52"/>
    </location>
</feature>
<dbReference type="Pfam" id="PF02674">
    <property type="entry name" value="Colicin_V"/>
    <property type="match status" value="1"/>
</dbReference>
<evidence type="ECO:0000256" key="1">
    <source>
        <dbReference type="ARBA" id="ARBA00004141"/>
    </source>
</evidence>
<accession>A0A1T5DP69</accession>
<keyword evidence="7" id="KW-1185">Reference proteome</keyword>
<feature type="transmembrane region" description="Helical" evidence="5">
    <location>
        <begin position="97"/>
        <end position="122"/>
    </location>
</feature>
<feature type="transmembrane region" description="Helical" evidence="5">
    <location>
        <begin position="64"/>
        <end position="85"/>
    </location>
</feature>
<keyword evidence="2 5" id="KW-0812">Transmembrane</keyword>
<dbReference type="Proteomes" id="UP000190852">
    <property type="component" value="Unassembled WGS sequence"/>
</dbReference>
<dbReference type="PANTHER" id="PTHR37306">
    <property type="entry name" value="COLICIN V PRODUCTION PROTEIN"/>
    <property type="match status" value="1"/>
</dbReference>
<comment type="subcellular location">
    <subcellularLocation>
        <location evidence="1">Membrane</location>
        <topology evidence="1">Multi-pass membrane protein</topology>
    </subcellularLocation>
</comment>
<evidence type="ECO:0000313" key="6">
    <source>
        <dbReference type="EMBL" id="SKB73464.1"/>
    </source>
</evidence>
<dbReference type="PANTHER" id="PTHR37306:SF1">
    <property type="entry name" value="COLICIN V PRODUCTION PROTEIN"/>
    <property type="match status" value="1"/>
</dbReference>
<keyword evidence="4 5" id="KW-0472">Membrane</keyword>
<gene>
    <name evidence="6" type="ORF">SAMN05660349_02553</name>
</gene>
<evidence type="ECO:0000256" key="5">
    <source>
        <dbReference type="SAM" id="Phobius"/>
    </source>
</evidence>
<protein>
    <submittedName>
        <fullName evidence="6">Membrane protein required for colicin V production</fullName>
    </submittedName>
</protein>
<proteinExistence type="predicted"/>
<evidence type="ECO:0000256" key="4">
    <source>
        <dbReference type="ARBA" id="ARBA00023136"/>
    </source>
</evidence>
<dbReference type="EMBL" id="FUYQ01000020">
    <property type="protein sequence ID" value="SKB73464.1"/>
    <property type="molecule type" value="Genomic_DNA"/>
</dbReference>
<reference evidence="7" key="1">
    <citation type="submission" date="2017-02" db="EMBL/GenBank/DDBJ databases">
        <authorList>
            <person name="Varghese N."/>
            <person name="Submissions S."/>
        </authorList>
    </citation>
    <scope>NUCLEOTIDE SEQUENCE [LARGE SCALE GENOMIC DNA]</scope>
    <source>
        <strain evidence="7">DSM 24967</strain>
    </source>
</reference>
<dbReference type="GO" id="GO:0009403">
    <property type="term" value="P:toxin biosynthetic process"/>
    <property type="evidence" value="ECO:0007669"/>
    <property type="project" value="InterPro"/>
</dbReference>
<evidence type="ECO:0000313" key="7">
    <source>
        <dbReference type="Proteomes" id="UP000190852"/>
    </source>
</evidence>
<feature type="transmembrane region" description="Helical" evidence="5">
    <location>
        <begin position="142"/>
        <end position="160"/>
    </location>
</feature>
<organism evidence="6 7">
    <name type="scientific">Parabacteroides chartae</name>
    <dbReference type="NCBI Taxonomy" id="1037355"/>
    <lineage>
        <taxon>Bacteria</taxon>
        <taxon>Pseudomonadati</taxon>
        <taxon>Bacteroidota</taxon>
        <taxon>Bacteroidia</taxon>
        <taxon>Bacteroidales</taxon>
        <taxon>Tannerellaceae</taxon>
        <taxon>Parabacteroides</taxon>
    </lineage>
</organism>
<evidence type="ECO:0000256" key="3">
    <source>
        <dbReference type="ARBA" id="ARBA00022989"/>
    </source>
</evidence>
<dbReference type="RefSeq" id="WP_079683986.1">
    <property type="nucleotide sequence ID" value="NZ_FUYQ01000020.1"/>
</dbReference>
<dbReference type="AlphaFoldDB" id="A0A1T5DP69"/>
<dbReference type="InterPro" id="IPR003825">
    <property type="entry name" value="Colicin-V_CvpA"/>
</dbReference>
<dbReference type="GO" id="GO:0016020">
    <property type="term" value="C:membrane"/>
    <property type="evidence" value="ECO:0007669"/>
    <property type="project" value="UniProtKB-SubCell"/>
</dbReference>
<sequence length="175" mass="19474">MNWLDITLVCLAGLGFVKGLFDGFIKQVVSLLALVLAIYFCGQIALWFQAFFMESGWFSGKTSVVMSYIIGFSLIAGVISLAGWVVDNVVDATPLGILNHLSGGILGVLITTFFLSLFINFYETIDKENKLISKQTKENSRFYYFTGSLVPTLYAPFHIFDKNEPEKEEGNLLSI</sequence>
<keyword evidence="3 5" id="KW-1133">Transmembrane helix</keyword>
<evidence type="ECO:0000256" key="2">
    <source>
        <dbReference type="ARBA" id="ARBA00022692"/>
    </source>
</evidence>